<dbReference type="PANTHER" id="PTHR30576">
    <property type="entry name" value="COLANIC BIOSYNTHESIS UDP-GLUCOSE LIPID CARRIER TRANSFERASE"/>
    <property type="match status" value="1"/>
</dbReference>
<feature type="transmembrane region" description="Helical" evidence="2">
    <location>
        <begin position="12"/>
        <end position="33"/>
    </location>
</feature>
<keyword evidence="2" id="KW-0812">Transmembrane</keyword>
<gene>
    <name evidence="4" type="ORF">C3B51_09355</name>
</gene>
<evidence type="ECO:0000313" key="5">
    <source>
        <dbReference type="Proteomes" id="UP000292345"/>
    </source>
</evidence>
<evidence type="ECO:0000256" key="2">
    <source>
        <dbReference type="SAM" id="Phobius"/>
    </source>
</evidence>
<dbReference type="PANTHER" id="PTHR30576:SF8">
    <property type="entry name" value="UNDECAPRENYL-PHOSPHATE GALACTOSE PHOSPHOTRANSFERASE"/>
    <property type="match status" value="1"/>
</dbReference>
<reference evidence="4 5" key="1">
    <citation type="submission" date="2018-01" db="EMBL/GenBank/DDBJ databases">
        <title>Co-occurrence of chitin degradation, pigmentation and bioactivity in marine Pseudoalteromonas.</title>
        <authorList>
            <person name="Paulsen S."/>
            <person name="Gram L."/>
            <person name="Machado H."/>
        </authorList>
    </citation>
    <scope>NUCLEOTIDE SEQUENCE [LARGE SCALE GENOMIC DNA]</scope>
    <source>
        <strain evidence="4 5">S1946</strain>
    </source>
</reference>
<evidence type="ECO:0000256" key="1">
    <source>
        <dbReference type="ARBA" id="ARBA00006464"/>
    </source>
</evidence>
<dbReference type="Proteomes" id="UP000292345">
    <property type="component" value="Unassembled WGS sequence"/>
</dbReference>
<dbReference type="InterPro" id="IPR003362">
    <property type="entry name" value="Bact_transf"/>
</dbReference>
<protein>
    <recommendedName>
        <fullName evidence="3">Bacterial sugar transferase domain-containing protein</fullName>
    </recommendedName>
</protein>
<dbReference type="Pfam" id="PF02397">
    <property type="entry name" value="Bac_transf"/>
    <property type="match status" value="1"/>
</dbReference>
<sequence>MYRTIFKPILDFLAALILLVFFSPIILISFLIIKFEDPDGPVLFKQKRLGKDSKEFRVFKLRSMKVSTHDKDGNELSDHERMLRSGALFRKLSIDELPQLLNILKGEMSFIGPRPLPIIYEPYYNDEERRRHNIKPGISGWAQVNGRNSITWEDKFKFDVEYVEKLGLLFDIKIALLTIYKVFAKSDVVVRGDSTNVDFHTYRKQQQNDR</sequence>
<comment type="caution">
    <text evidence="4">The sequence shown here is derived from an EMBL/GenBank/DDBJ whole genome shotgun (WGS) entry which is preliminary data.</text>
</comment>
<name>A0A4Q7EDF2_9GAMM</name>
<dbReference type="GO" id="GO:0016780">
    <property type="term" value="F:phosphotransferase activity, for other substituted phosphate groups"/>
    <property type="evidence" value="ECO:0007669"/>
    <property type="project" value="TreeGrafter"/>
</dbReference>
<dbReference type="RefSeq" id="WP_130244874.1">
    <property type="nucleotide sequence ID" value="NZ_PPUZ01000024.1"/>
</dbReference>
<evidence type="ECO:0000259" key="3">
    <source>
        <dbReference type="Pfam" id="PF02397"/>
    </source>
</evidence>
<feature type="domain" description="Bacterial sugar transferase" evidence="3">
    <location>
        <begin position="7"/>
        <end position="183"/>
    </location>
</feature>
<comment type="similarity">
    <text evidence="1">Belongs to the bacterial sugar transferase family.</text>
</comment>
<dbReference type="AlphaFoldDB" id="A0A4Q7EDF2"/>
<keyword evidence="2" id="KW-0472">Membrane</keyword>
<proteinExistence type="inferred from homology"/>
<dbReference type="EMBL" id="PPUZ01000024">
    <property type="protein sequence ID" value="RZM81185.1"/>
    <property type="molecule type" value="Genomic_DNA"/>
</dbReference>
<accession>A0A4Q7EDF2</accession>
<keyword evidence="2" id="KW-1133">Transmembrane helix</keyword>
<evidence type="ECO:0000313" key="4">
    <source>
        <dbReference type="EMBL" id="RZM81185.1"/>
    </source>
</evidence>
<organism evidence="4 5">
    <name type="scientific">Pseudoalteromonas rubra</name>
    <dbReference type="NCBI Taxonomy" id="43658"/>
    <lineage>
        <taxon>Bacteria</taxon>
        <taxon>Pseudomonadati</taxon>
        <taxon>Pseudomonadota</taxon>
        <taxon>Gammaproteobacteria</taxon>
        <taxon>Alteromonadales</taxon>
        <taxon>Pseudoalteromonadaceae</taxon>
        <taxon>Pseudoalteromonas</taxon>
    </lineage>
</organism>